<protein>
    <submittedName>
        <fullName evidence="4">General stress protein 16U</fullName>
    </submittedName>
</protein>
<evidence type="ECO:0000256" key="2">
    <source>
        <dbReference type="ARBA" id="ARBA00022686"/>
    </source>
</evidence>
<dbReference type="Pfam" id="PF02342">
    <property type="entry name" value="TerD"/>
    <property type="match status" value="1"/>
</dbReference>
<dbReference type="AlphaFoldDB" id="A0A128ED53"/>
<dbReference type="RefSeq" id="WP_075540047.1">
    <property type="nucleotide sequence ID" value="NZ_CP053844.1"/>
</dbReference>
<sequence>MGVNLSKGGRISLNKEAPGLKKVLIGLGWDTNTSDTGVEFDLDASVFLLNEQNKVQSDRDFVFYNNLTSSDGSVNHTGDNRTGEGDGDDESIKVDLNKISSYIKDISIVVTIHDAVARRQNFGMVRNAFIRLVNDKTGKEIARFDLEEDFSTETALLFGRLYFKDNEWKFNAVGTGYKEGLEGFCKLYGLSI</sequence>
<dbReference type="CDD" id="cd06974">
    <property type="entry name" value="TerD_like"/>
    <property type="match status" value="1"/>
</dbReference>
<gene>
    <name evidence="4" type="primary">yceD</name>
    <name evidence="4" type="ORF">ERS672216_00616</name>
</gene>
<dbReference type="PANTHER" id="PTHR32097:SF4">
    <property type="entry name" value="GENERAL STRESS PROTEIN 16U"/>
    <property type="match status" value="1"/>
</dbReference>
<evidence type="ECO:0000313" key="4">
    <source>
        <dbReference type="EMBL" id="CZE46904.1"/>
    </source>
</evidence>
<feature type="domain" description="TerD" evidence="3">
    <location>
        <begin position="1"/>
        <end position="188"/>
    </location>
</feature>
<comment type="similarity">
    <text evidence="1">Belongs to the CAPAB/TerDEXZ family.</text>
</comment>
<dbReference type="OrthoDB" id="570928at2"/>
<dbReference type="InterPro" id="IPR003325">
    <property type="entry name" value="TerD"/>
</dbReference>
<dbReference type="GO" id="GO:0046690">
    <property type="term" value="P:response to tellurium ion"/>
    <property type="evidence" value="ECO:0007669"/>
    <property type="project" value="UniProtKB-KW"/>
</dbReference>
<evidence type="ECO:0000259" key="3">
    <source>
        <dbReference type="Pfam" id="PF02342"/>
    </source>
</evidence>
<evidence type="ECO:0000256" key="1">
    <source>
        <dbReference type="ARBA" id="ARBA00008775"/>
    </source>
</evidence>
<reference evidence="4 5" key="1">
    <citation type="submission" date="2016-02" db="EMBL/GenBank/DDBJ databases">
        <authorList>
            <consortium name="Pathogen Informatics"/>
        </authorList>
    </citation>
    <scope>NUCLEOTIDE SEQUENCE [LARGE SCALE GENOMIC DNA]</scope>
    <source>
        <strain evidence="4 5">RC20</strain>
    </source>
</reference>
<dbReference type="Gene3D" id="2.60.60.30">
    <property type="entry name" value="sav2460 like domains"/>
    <property type="match status" value="1"/>
</dbReference>
<dbReference type="Proteomes" id="UP000069632">
    <property type="component" value="Unassembled WGS sequence"/>
</dbReference>
<organism evidence="4 5">
    <name type="scientific">Campylobacter geochelonis</name>
    <dbReference type="NCBI Taxonomy" id="1780362"/>
    <lineage>
        <taxon>Bacteria</taxon>
        <taxon>Pseudomonadati</taxon>
        <taxon>Campylobacterota</taxon>
        <taxon>Epsilonproteobacteria</taxon>
        <taxon>Campylobacterales</taxon>
        <taxon>Campylobacteraceae</taxon>
        <taxon>Campylobacter</taxon>
    </lineage>
</organism>
<dbReference type="InterPro" id="IPR051324">
    <property type="entry name" value="Stress/Tellurium_Resist"/>
</dbReference>
<keyword evidence="2" id="KW-0778">Tellurium resistance</keyword>
<name>A0A128ED53_9BACT</name>
<keyword evidence="5" id="KW-1185">Reference proteome</keyword>
<accession>A0A128ED53</accession>
<dbReference type="EMBL" id="FIZP01000001">
    <property type="protein sequence ID" value="CZE46904.1"/>
    <property type="molecule type" value="Genomic_DNA"/>
</dbReference>
<proteinExistence type="inferred from homology"/>
<dbReference type="PANTHER" id="PTHR32097">
    <property type="entry name" value="CAMP-BINDING PROTEIN 1-RELATED"/>
    <property type="match status" value="1"/>
</dbReference>
<evidence type="ECO:0000313" key="5">
    <source>
        <dbReference type="Proteomes" id="UP000069632"/>
    </source>
</evidence>